<evidence type="ECO:0000313" key="2">
    <source>
        <dbReference type="EMBL" id="KWA60406.1"/>
    </source>
</evidence>
<evidence type="ECO:0000313" key="3">
    <source>
        <dbReference type="EMBL" id="RQY87884.1"/>
    </source>
</evidence>
<dbReference type="PANTHER" id="PTHR47738">
    <property type="entry name" value="PTS SYSTEM FRUCTOSE-LIKE EIIA COMPONENT-RELATED"/>
    <property type="match status" value="1"/>
</dbReference>
<name>A0A106NZU9_9BURK</name>
<keyword evidence="3" id="KW-0813">Transport</keyword>
<dbReference type="Proteomes" id="UP000068603">
    <property type="component" value="Unassembled WGS sequence"/>
</dbReference>
<dbReference type="RefSeq" id="WP_059996015.1">
    <property type="nucleotide sequence ID" value="NZ_CP013461.1"/>
</dbReference>
<dbReference type="InterPro" id="IPR051541">
    <property type="entry name" value="PTS_SugarTrans_NitroReg"/>
</dbReference>
<accession>A0A106NZU9</accession>
<dbReference type="PANTHER" id="PTHR47738:SF1">
    <property type="entry name" value="NITROGEN REGULATORY PROTEIN"/>
    <property type="match status" value="1"/>
</dbReference>
<dbReference type="Proteomes" id="UP000281098">
    <property type="component" value="Unassembled WGS sequence"/>
</dbReference>
<dbReference type="EMBL" id="QTPM01000033">
    <property type="protein sequence ID" value="RQY87884.1"/>
    <property type="molecule type" value="Genomic_DNA"/>
</dbReference>
<dbReference type="Pfam" id="PF00359">
    <property type="entry name" value="PTS_EIIA_2"/>
    <property type="match status" value="1"/>
</dbReference>
<dbReference type="Gene3D" id="3.40.930.10">
    <property type="entry name" value="Mannitol-specific EII, Chain A"/>
    <property type="match status" value="1"/>
</dbReference>
<dbReference type="GeneID" id="93055064"/>
<proteinExistence type="predicted"/>
<feature type="domain" description="PTS EIIA type-2" evidence="1">
    <location>
        <begin position="29"/>
        <end position="172"/>
    </location>
</feature>
<gene>
    <name evidence="3" type="ORF">DF017_23755</name>
    <name evidence="2" type="ORF">WT44_18210</name>
</gene>
<reference evidence="3 5" key="2">
    <citation type="submission" date="2018-08" db="EMBL/GenBank/DDBJ databases">
        <title>Comparative analysis of Burkholderia isolates from Puerto Rico.</title>
        <authorList>
            <person name="Hall C."/>
            <person name="Sahl J."/>
            <person name="Wagner D."/>
        </authorList>
    </citation>
    <scope>NUCLEOTIDE SEQUENCE [LARGE SCALE GENOMIC DNA]</scope>
    <source>
        <strain evidence="3 5">Bp8966</strain>
    </source>
</reference>
<organism evidence="2">
    <name type="scientific">Burkholderia stagnalis</name>
    <dbReference type="NCBI Taxonomy" id="1503054"/>
    <lineage>
        <taxon>Bacteria</taxon>
        <taxon>Pseudomonadati</taxon>
        <taxon>Pseudomonadota</taxon>
        <taxon>Betaproteobacteria</taxon>
        <taxon>Burkholderiales</taxon>
        <taxon>Burkholderiaceae</taxon>
        <taxon>Burkholderia</taxon>
        <taxon>Burkholderia cepacia complex</taxon>
    </lineage>
</organism>
<sequence length="173" mass="18762">MQSHSPADGGQPGVPHRYDGMPAVTRLARACPPENILLDAPVESPNQLFEYAALHLQRRYGLAAERIRTELMKREQLGSTGLGQGVALPHARVGGVGAAVGLFVRALYPFGFDAPDGKPVGEFLLLVMPEEDDREHLELLADAARFLGKRQFRLAARAAQTPDEIAALMQGTR</sequence>
<dbReference type="AlphaFoldDB" id="A0A106NZU9"/>
<dbReference type="CDD" id="cd00211">
    <property type="entry name" value="PTS_IIA_fru"/>
    <property type="match status" value="1"/>
</dbReference>
<dbReference type="EMBL" id="LPHB01000050">
    <property type="protein sequence ID" value="KWA60406.1"/>
    <property type="molecule type" value="Genomic_DNA"/>
</dbReference>
<reference evidence="2 4" key="1">
    <citation type="submission" date="2015-11" db="EMBL/GenBank/DDBJ databases">
        <title>Expanding the genomic diversity of Burkholderia species for the development of highly accurate diagnostics.</title>
        <authorList>
            <person name="Sahl J."/>
            <person name="Keim P."/>
            <person name="Wagner D."/>
        </authorList>
    </citation>
    <scope>NUCLEOTIDE SEQUENCE [LARGE SCALE GENOMIC DNA]</scope>
    <source>
        <strain evidence="2 4">MSMB1960WGS</strain>
    </source>
</reference>
<evidence type="ECO:0000313" key="5">
    <source>
        <dbReference type="Proteomes" id="UP000281098"/>
    </source>
</evidence>
<dbReference type="STRING" id="1503054.WT74_30795"/>
<keyword evidence="3" id="KW-0762">Sugar transport</keyword>
<evidence type="ECO:0000259" key="1">
    <source>
        <dbReference type="PROSITE" id="PS51094"/>
    </source>
</evidence>
<dbReference type="SUPFAM" id="SSF55804">
    <property type="entry name" value="Phoshotransferase/anion transport protein"/>
    <property type="match status" value="1"/>
</dbReference>
<protein>
    <submittedName>
        <fullName evidence="2">PTS fructose transporter subunit IIA</fullName>
    </submittedName>
    <submittedName>
        <fullName evidence="3">PTS sugar transporter subunit IIA</fullName>
    </submittedName>
</protein>
<dbReference type="PROSITE" id="PS51094">
    <property type="entry name" value="PTS_EIIA_TYPE_2"/>
    <property type="match status" value="1"/>
</dbReference>
<dbReference type="GO" id="GO:0030295">
    <property type="term" value="F:protein kinase activator activity"/>
    <property type="evidence" value="ECO:0007669"/>
    <property type="project" value="TreeGrafter"/>
</dbReference>
<dbReference type="KEGG" id="bstg:WT74_30795"/>
<comment type="caution">
    <text evidence="2">The sequence shown here is derived from an EMBL/GenBank/DDBJ whole genome shotgun (WGS) entry which is preliminary data.</text>
</comment>
<evidence type="ECO:0000313" key="4">
    <source>
        <dbReference type="Proteomes" id="UP000068603"/>
    </source>
</evidence>
<dbReference type="InterPro" id="IPR016152">
    <property type="entry name" value="PTrfase/Anion_transptr"/>
</dbReference>
<keyword evidence="5" id="KW-1185">Reference proteome</keyword>
<dbReference type="PROSITE" id="PS00372">
    <property type="entry name" value="PTS_EIIA_TYPE_2_HIS"/>
    <property type="match status" value="1"/>
</dbReference>
<dbReference type="InterPro" id="IPR002178">
    <property type="entry name" value="PTS_EIIA_type-2_dom"/>
</dbReference>